<evidence type="ECO:0000313" key="2">
    <source>
        <dbReference type="Proteomes" id="UP000324233"/>
    </source>
</evidence>
<dbReference type="AlphaFoldDB" id="A0A5B9WE49"/>
<accession>A0A5B9WE49</accession>
<proteinExistence type="predicted"/>
<evidence type="ECO:0000313" key="1">
    <source>
        <dbReference type="EMBL" id="QEH38499.1"/>
    </source>
</evidence>
<dbReference type="OrthoDB" id="291626at2"/>
<dbReference type="KEGG" id="agv:OJF2_71020"/>
<dbReference type="RefSeq" id="WP_148597937.1">
    <property type="nucleotide sequence ID" value="NZ_CP042997.1"/>
</dbReference>
<organism evidence="1 2">
    <name type="scientific">Aquisphaera giovannonii</name>
    <dbReference type="NCBI Taxonomy" id="406548"/>
    <lineage>
        <taxon>Bacteria</taxon>
        <taxon>Pseudomonadati</taxon>
        <taxon>Planctomycetota</taxon>
        <taxon>Planctomycetia</taxon>
        <taxon>Isosphaerales</taxon>
        <taxon>Isosphaeraceae</taxon>
        <taxon>Aquisphaera</taxon>
    </lineage>
</organism>
<gene>
    <name evidence="1" type="ORF">OJF2_71020</name>
</gene>
<dbReference type="Proteomes" id="UP000324233">
    <property type="component" value="Chromosome"/>
</dbReference>
<dbReference type="EMBL" id="CP042997">
    <property type="protein sequence ID" value="QEH38499.1"/>
    <property type="molecule type" value="Genomic_DNA"/>
</dbReference>
<protein>
    <submittedName>
        <fullName evidence="1">Uncharacterized protein</fullName>
    </submittedName>
</protein>
<name>A0A5B9WE49_9BACT</name>
<reference evidence="1 2" key="1">
    <citation type="submission" date="2019-08" db="EMBL/GenBank/DDBJ databases">
        <title>Deep-cultivation of Planctomycetes and their phenomic and genomic characterization uncovers novel biology.</title>
        <authorList>
            <person name="Wiegand S."/>
            <person name="Jogler M."/>
            <person name="Boedeker C."/>
            <person name="Pinto D."/>
            <person name="Vollmers J."/>
            <person name="Rivas-Marin E."/>
            <person name="Kohn T."/>
            <person name="Peeters S.H."/>
            <person name="Heuer A."/>
            <person name="Rast P."/>
            <person name="Oberbeckmann S."/>
            <person name="Bunk B."/>
            <person name="Jeske O."/>
            <person name="Meyerdierks A."/>
            <person name="Storesund J.E."/>
            <person name="Kallscheuer N."/>
            <person name="Luecker S."/>
            <person name="Lage O.M."/>
            <person name="Pohl T."/>
            <person name="Merkel B.J."/>
            <person name="Hornburger P."/>
            <person name="Mueller R.-W."/>
            <person name="Bruemmer F."/>
            <person name="Labrenz M."/>
            <person name="Spormann A.M."/>
            <person name="Op den Camp H."/>
            <person name="Overmann J."/>
            <person name="Amann R."/>
            <person name="Jetten M.S.M."/>
            <person name="Mascher T."/>
            <person name="Medema M.H."/>
            <person name="Devos D.P."/>
            <person name="Kaster A.-K."/>
            <person name="Ovreas L."/>
            <person name="Rohde M."/>
            <person name="Galperin M.Y."/>
            <person name="Jogler C."/>
        </authorList>
    </citation>
    <scope>NUCLEOTIDE SEQUENCE [LARGE SCALE GENOMIC DNA]</scope>
    <source>
        <strain evidence="1 2">OJF2</strain>
    </source>
</reference>
<sequence>MSRRSRIILVAVVLALAVGGEVAVRYARGARGNVQVVNAGAEPLEGLVVAFGGGKVAVGRLPAGDSARIRLEGDSPGPIELEFAQRGNPLNSLRVEDYDPRESNGKGVRTVIEIRPGEVSKYMEDDDTLTPAGRIRDRILEWFGIEHGLAP</sequence>
<keyword evidence="2" id="KW-1185">Reference proteome</keyword>